<dbReference type="Pfam" id="PF01130">
    <property type="entry name" value="CD36"/>
    <property type="match status" value="1"/>
</dbReference>
<protein>
    <submittedName>
        <fullName evidence="9">Uncharacterized protein</fullName>
    </submittedName>
</protein>
<gene>
    <name evidence="9" type="ORF">PHAECO_LOCUS6611</name>
</gene>
<name>A0A9P0DML7_PHACE</name>
<keyword evidence="10" id="KW-1185">Reference proteome</keyword>
<evidence type="ECO:0000256" key="5">
    <source>
        <dbReference type="ARBA" id="ARBA00022989"/>
    </source>
</evidence>
<dbReference type="InterPro" id="IPR002159">
    <property type="entry name" value="CD36_fam"/>
</dbReference>
<keyword evidence="4 8" id="KW-0812">Transmembrane</keyword>
<keyword evidence="3" id="KW-1003">Cell membrane</keyword>
<sequence length="527" mass="59938">MIIFSMVQSSVSVRKRQVQCKHGKPIKQDQTNKLSMRPRQPLGLLFYFCGSSVVFMVFGILLLGLWSVLYHAILRSQMVLKPNNKAFDIWVKNPVPLTLKFHIFNWTNPEDIHNATVKPRFVELGPYYYVETKEKTNITWNANDTISFKHLKTWWYDQSRSNGSLSDPFTTINPISLSAAYTARYWNYVVKRGLSFSLQSMVQSISVTHSVGETLFDGYEDSLMAVAAKLPFLSKNNLPFSDKFGWFYGRNGSEDYEGVYNMNTGVDGRLGELNSWRNMNQSTYYPGKCGVINGGSAGEFFPTDLKKDEVVRFFSSDMCRYLELEFEEEVIIGGLVGYKYSAGERFLDNGTNIPENKCYCDGNCMPSGALNVSLCKHGSPAFISLPHFYKADPYYINSVDGLNPSKEKSEFFMIFEPNTGIPLQVSVKLQLNLRLEPVDGITLYSEVPTIYLPVLHFEQAVIIPENMLFLLKLLVNFKVICYAVGILCVVLGSIICLCISYKISSSKFFKKRKQNKAIIQEEMPLKQ</sequence>
<dbReference type="PRINTS" id="PR01609">
    <property type="entry name" value="CD36FAMILY"/>
</dbReference>
<dbReference type="PANTHER" id="PTHR11923">
    <property type="entry name" value="SCAVENGER RECEPTOR CLASS B TYPE-1 SR-B1"/>
    <property type="match status" value="1"/>
</dbReference>
<evidence type="ECO:0000256" key="4">
    <source>
        <dbReference type="ARBA" id="ARBA00022692"/>
    </source>
</evidence>
<keyword evidence="6 8" id="KW-0472">Membrane</keyword>
<evidence type="ECO:0000256" key="3">
    <source>
        <dbReference type="ARBA" id="ARBA00022475"/>
    </source>
</evidence>
<evidence type="ECO:0000256" key="7">
    <source>
        <dbReference type="ARBA" id="ARBA00023180"/>
    </source>
</evidence>
<evidence type="ECO:0000256" key="8">
    <source>
        <dbReference type="SAM" id="Phobius"/>
    </source>
</evidence>
<comment type="similarity">
    <text evidence="2">Belongs to the CD36 family.</text>
</comment>
<evidence type="ECO:0000256" key="2">
    <source>
        <dbReference type="ARBA" id="ARBA00010532"/>
    </source>
</evidence>
<proteinExistence type="inferred from homology"/>
<reference evidence="9" key="2">
    <citation type="submission" date="2022-10" db="EMBL/GenBank/DDBJ databases">
        <authorList>
            <consortium name="ENA_rothamsted_submissions"/>
            <consortium name="culmorum"/>
            <person name="King R."/>
        </authorList>
    </citation>
    <scope>NUCLEOTIDE SEQUENCE</scope>
</reference>
<evidence type="ECO:0000313" key="9">
    <source>
        <dbReference type="EMBL" id="CAH1156005.1"/>
    </source>
</evidence>
<accession>A0A9P0DML7</accession>
<comment type="subcellular location">
    <subcellularLocation>
        <location evidence="1">Cell membrane</location>
    </subcellularLocation>
</comment>
<keyword evidence="7" id="KW-0325">Glycoprotein</keyword>
<organism evidence="9 10">
    <name type="scientific">Phaedon cochleariae</name>
    <name type="common">Mustard beetle</name>
    <dbReference type="NCBI Taxonomy" id="80249"/>
    <lineage>
        <taxon>Eukaryota</taxon>
        <taxon>Metazoa</taxon>
        <taxon>Ecdysozoa</taxon>
        <taxon>Arthropoda</taxon>
        <taxon>Hexapoda</taxon>
        <taxon>Insecta</taxon>
        <taxon>Pterygota</taxon>
        <taxon>Neoptera</taxon>
        <taxon>Endopterygota</taxon>
        <taxon>Coleoptera</taxon>
        <taxon>Polyphaga</taxon>
        <taxon>Cucujiformia</taxon>
        <taxon>Chrysomeloidea</taxon>
        <taxon>Chrysomelidae</taxon>
        <taxon>Chrysomelinae</taxon>
        <taxon>Chrysomelini</taxon>
        <taxon>Phaedon</taxon>
    </lineage>
</organism>
<feature type="transmembrane region" description="Helical" evidence="8">
    <location>
        <begin position="44"/>
        <end position="69"/>
    </location>
</feature>
<dbReference type="EMBL" id="OU896708">
    <property type="protein sequence ID" value="CAH1156005.1"/>
    <property type="molecule type" value="Genomic_DNA"/>
</dbReference>
<reference evidence="9" key="1">
    <citation type="submission" date="2022-01" db="EMBL/GenBank/DDBJ databases">
        <authorList>
            <person name="King R."/>
        </authorList>
    </citation>
    <scope>NUCLEOTIDE SEQUENCE</scope>
</reference>
<evidence type="ECO:0000313" key="10">
    <source>
        <dbReference type="Proteomes" id="UP001153737"/>
    </source>
</evidence>
<dbReference type="GO" id="GO:0005737">
    <property type="term" value="C:cytoplasm"/>
    <property type="evidence" value="ECO:0007669"/>
    <property type="project" value="TreeGrafter"/>
</dbReference>
<dbReference type="Proteomes" id="UP001153737">
    <property type="component" value="Chromosome 2"/>
</dbReference>
<evidence type="ECO:0000256" key="1">
    <source>
        <dbReference type="ARBA" id="ARBA00004236"/>
    </source>
</evidence>
<dbReference type="AlphaFoldDB" id="A0A9P0DML7"/>
<keyword evidence="5 8" id="KW-1133">Transmembrane helix</keyword>
<feature type="transmembrane region" description="Helical" evidence="8">
    <location>
        <begin position="482"/>
        <end position="503"/>
    </location>
</feature>
<dbReference type="OrthoDB" id="514335at2759"/>
<dbReference type="PANTHER" id="PTHR11923:SF93">
    <property type="entry name" value="GH07959P-RELATED"/>
    <property type="match status" value="1"/>
</dbReference>
<dbReference type="GO" id="GO:0005886">
    <property type="term" value="C:plasma membrane"/>
    <property type="evidence" value="ECO:0007669"/>
    <property type="project" value="UniProtKB-SubCell"/>
</dbReference>
<dbReference type="GO" id="GO:0005044">
    <property type="term" value="F:scavenger receptor activity"/>
    <property type="evidence" value="ECO:0007669"/>
    <property type="project" value="TreeGrafter"/>
</dbReference>
<evidence type="ECO:0000256" key="6">
    <source>
        <dbReference type="ARBA" id="ARBA00023136"/>
    </source>
</evidence>